<name>D7P606_CHOCO</name>
<reference evidence="1" key="1">
    <citation type="journal article" date="2010" name="Chem. Biol.">
        <title>Biosynthesis of thuggacins in myxobacteria: comparative cluster analysis reveals basis for natural product structural diversity.</title>
        <authorList>
            <person name="Buntin K."/>
            <person name="Irschik H."/>
            <person name="Weissman K.J."/>
            <person name="Luxenburger E."/>
            <person name="Blocker H."/>
            <person name="Muller R."/>
        </authorList>
    </citation>
    <scope>NUCLEOTIDE SEQUENCE</scope>
    <source>
        <strain evidence="1">Cm c5</strain>
    </source>
</reference>
<accession>D7P606</accession>
<dbReference type="CDD" id="cd02440">
    <property type="entry name" value="AdoMet_MTases"/>
    <property type="match status" value="1"/>
</dbReference>
<dbReference type="Gene3D" id="3.40.50.150">
    <property type="entry name" value="Vaccinia Virus protein VP39"/>
    <property type="match status" value="1"/>
</dbReference>
<dbReference type="AlphaFoldDB" id="D7P606"/>
<dbReference type="EMBL" id="GQ981381">
    <property type="protein sequence ID" value="ADH04652.1"/>
    <property type="molecule type" value="Genomic_DNA"/>
</dbReference>
<evidence type="ECO:0000313" key="1">
    <source>
        <dbReference type="EMBL" id="ADH04652.1"/>
    </source>
</evidence>
<dbReference type="SUPFAM" id="SSF53335">
    <property type="entry name" value="S-adenosyl-L-methionine-dependent methyltransferases"/>
    <property type="match status" value="1"/>
</dbReference>
<proteinExistence type="predicted"/>
<organism evidence="1">
    <name type="scientific">Chondromyces crocatus</name>
    <dbReference type="NCBI Taxonomy" id="52"/>
    <lineage>
        <taxon>Bacteria</taxon>
        <taxon>Pseudomonadati</taxon>
        <taxon>Myxococcota</taxon>
        <taxon>Polyangia</taxon>
        <taxon>Polyangiales</taxon>
        <taxon>Polyangiaceae</taxon>
        <taxon>Chondromyces</taxon>
    </lineage>
</organism>
<sequence>MAERPGTARSPGWRGRSGWAFSAFRESAGGSRMRGATLAVGSPSVMKRPGRRSMLGASAIPLVALFGLAACAPAPQVAAGAPVRTEASASPEAQSATTDRETLTGRARILADVPHLSPLLRTEGARRFLESTAVLPRVTPRTLFHDTDRKRYFTASEAAELPAGEREALQRREIDEEFYYTTRYGTPLSYARPLDLLFSRGLRLPQRARILDFGYGYSGHLRMLAALGHEVTGVDVDPLLRALYAQASDQGAVRGVDGAEGRFRLLHGRFPAEVDVVKEVGDGYDLILSKNVLKKGYIHPDRPAEERHLIRLGVPDEAVLAAFFRALRPSGQMLVYNICPAPSPPDKPFVPWSDGRSPFTRAQWEAAGFRVIAFDEDDTETMRTVGQALGWDRGEDAMDLVHDLSVLFTWVERPATSGG</sequence>
<protein>
    <submittedName>
        <fullName evidence="1">Uncharacterized protein</fullName>
    </submittedName>
</protein>
<dbReference type="InterPro" id="IPR029063">
    <property type="entry name" value="SAM-dependent_MTases_sf"/>
</dbReference>